<gene>
    <name evidence="2" type="primary">20346955</name>
    <name evidence="1" type="ORF">GGTG_06497</name>
</gene>
<reference evidence="3" key="1">
    <citation type="submission" date="2010-07" db="EMBL/GenBank/DDBJ databases">
        <title>The genome sequence of Gaeumannomyces graminis var. tritici strain R3-111a-1.</title>
        <authorList>
            <consortium name="The Broad Institute Genome Sequencing Platform"/>
            <person name="Ma L.-J."/>
            <person name="Dead R."/>
            <person name="Young S."/>
            <person name="Zeng Q."/>
            <person name="Koehrsen M."/>
            <person name="Alvarado L."/>
            <person name="Berlin A."/>
            <person name="Chapman S.B."/>
            <person name="Chen Z."/>
            <person name="Freedman E."/>
            <person name="Gellesch M."/>
            <person name="Goldberg J."/>
            <person name="Griggs A."/>
            <person name="Gujja S."/>
            <person name="Heilman E.R."/>
            <person name="Heiman D."/>
            <person name="Hepburn T."/>
            <person name="Howarth C."/>
            <person name="Jen D."/>
            <person name="Larson L."/>
            <person name="Mehta T."/>
            <person name="Neiman D."/>
            <person name="Pearson M."/>
            <person name="Roberts A."/>
            <person name="Saif S."/>
            <person name="Shea T."/>
            <person name="Shenoy N."/>
            <person name="Sisk P."/>
            <person name="Stolte C."/>
            <person name="Sykes S."/>
            <person name="Walk T."/>
            <person name="White J."/>
            <person name="Yandava C."/>
            <person name="Haas B."/>
            <person name="Nusbaum C."/>
            <person name="Birren B."/>
        </authorList>
    </citation>
    <scope>NUCLEOTIDE SEQUENCE [LARGE SCALE GENOMIC DNA]</scope>
    <source>
        <strain evidence="3">R3-111a-1</strain>
    </source>
</reference>
<sequence length="155" mass="17907">MVCRTRLRWDLDLVGLVQEHFEGAKGSGEEEVTAAQLSLFKHWKSLAEVEDQGLYLFTDHTRLEAFWRTLWLDRFRVDGEGTVCFRRIPKLENDSTYSFNSRSLKDGETVRKVLAGLLAETVKAYRFADVNLYGLIFPDLSRIYRYRPPKRAGGG</sequence>
<dbReference type="HOGENOM" id="CLU_1695577_0_0_1"/>
<reference evidence="2" key="5">
    <citation type="submission" date="2018-04" db="UniProtKB">
        <authorList>
            <consortium name="EnsemblFungi"/>
        </authorList>
    </citation>
    <scope>IDENTIFICATION</scope>
    <source>
        <strain evidence="2">R3-111a-1</strain>
    </source>
</reference>
<dbReference type="OrthoDB" id="10629445at2759"/>
<proteinExistence type="predicted"/>
<reference evidence="1" key="3">
    <citation type="submission" date="2010-09" db="EMBL/GenBank/DDBJ databases">
        <title>Annotation of Gaeumannomyces graminis var. tritici R3-111a-1.</title>
        <authorList>
            <consortium name="The Broad Institute Genome Sequencing Platform"/>
            <person name="Ma L.-J."/>
            <person name="Dead R."/>
            <person name="Young S.K."/>
            <person name="Zeng Q."/>
            <person name="Gargeya S."/>
            <person name="Fitzgerald M."/>
            <person name="Haas B."/>
            <person name="Abouelleil A."/>
            <person name="Alvarado L."/>
            <person name="Arachchi H.M."/>
            <person name="Berlin A."/>
            <person name="Brown A."/>
            <person name="Chapman S.B."/>
            <person name="Chen Z."/>
            <person name="Dunbar C."/>
            <person name="Freedman E."/>
            <person name="Gearin G."/>
            <person name="Gellesch M."/>
            <person name="Goldberg J."/>
            <person name="Griggs A."/>
            <person name="Gujja S."/>
            <person name="Heiman D."/>
            <person name="Howarth C."/>
            <person name="Larson L."/>
            <person name="Lui A."/>
            <person name="MacDonald P.J.P."/>
            <person name="Mehta T."/>
            <person name="Montmayeur A."/>
            <person name="Murphy C."/>
            <person name="Neiman D."/>
            <person name="Pearson M."/>
            <person name="Priest M."/>
            <person name="Roberts A."/>
            <person name="Saif S."/>
            <person name="Shea T."/>
            <person name="Shenoy N."/>
            <person name="Sisk P."/>
            <person name="Stolte C."/>
            <person name="Sykes S."/>
            <person name="Yandava C."/>
            <person name="Wortman J."/>
            <person name="Nusbaum C."/>
            <person name="Birren B."/>
        </authorList>
    </citation>
    <scope>NUCLEOTIDE SEQUENCE</scope>
    <source>
        <strain evidence="1">R3-111a-1</strain>
    </source>
</reference>
<dbReference type="VEuPathDB" id="FungiDB:GGTG_06497"/>
<dbReference type="EnsemblFungi" id="EJT76579">
    <property type="protein sequence ID" value="EJT76579"/>
    <property type="gene ID" value="GGTG_06497"/>
</dbReference>
<dbReference type="AlphaFoldDB" id="J3NYZ6"/>
<evidence type="ECO:0000313" key="2">
    <source>
        <dbReference type="EnsemblFungi" id="EJT76579"/>
    </source>
</evidence>
<dbReference type="Proteomes" id="UP000006039">
    <property type="component" value="Unassembled WGS sequence"/>
</dbReference>
<keyword evidence="3" id="KW-1185">Reference proteome</keyword>
<reference evidence="2" key="4">
    <citation type="journal article" date="2015" name="G3 (Bethesda)">
        <title>Genome sequences of three phytopathogenic species of the Magnaporthaceae family of fungi.</title>
        <authorList>
            <person name="Okagaki L.H."/>
            <person name="Nunes C.C."/>
            <person name="Sailsbery J."/>
            <person name="Clay B."/>
            <person name="Brown D."/>
            <person name="John T."/>
            <person name="Oh Y."/>
            <person name="Young N."/>
            <person name="Fitzgerald M."/>
            <person name="Haas B.J."/>
            <person name="Zeng Q."/>
            <person name="Young S."/>
            <person name="Adiconis X."/>
            <person name="Fan L."/>
            <person name="Levin J.Z."/>
            <person name="Mitchell T.K."/>
            <person name="Okubara P.A."/>
            <person name="Farman M.L."/>
            <person name="Kohn L.M."/>
            <person name="Birren B."/>
            <person name="Ma L.-J."/>
            <person name="Dean R.A."/>
        </authorList>
    </citation>
    <scope>NUCLEOTIDE SEQUENCE</scope>
    <source>
        <strain evidence="2">R3-111a-1</strain>
    </source>
</reference>
<name>J3NYZ6_GAET3</name>
<organism evidence="1">
    <name type="scientific">Gaeumannomyces tritici (strain R3-111a-1)</name>
    <name type="common">Wheat and barley take-all root rot fungus</name>
    <name type="synonym">Gaeumannomyces graminis var. tritici</name>
    <dbReference type="NCBI Taxonomy" id="644352"/>
    <lineage>
        <taxon>Eukaryota</taxon>
        <taxon>Fungi</taxon>
        <taxon>Dikarya</taxon>
        <taxon>Ascomycota</taxon>
        <taxon>Pezizomycotina</taxon>
        <taxon>Sordariomycetes</taxon>
        <taxon>Sordariomycetidae</taxon>
        <taxon>Magnaporthales</taxon>
        <taxon>Magnaporthaceae</taxon>
        <taxon>Gaeumannomyces</taxon>
    </lineage>
</organism>
<dbReference type="EMBL" id="GL385397">
    <property type="protein sequence ID" value="EJT76579.1"/>
    <property type="molecule type" value="Genomic_DNA"/>
</dbReference>
<protein>
    <submittedName>
        <fullName evidence="1 2">Uncharacterized protein</fullName>
    </submittedName>
</protein>
<reference evidence="1" key="2">
    <citation type="submission" date="2010-07" db="EMBL/GenBank/DDBJ databases">
        <authorList>
            <consortium name="The Broad Institute Genome Sequencing Platform"/>
            <consortium name="Broad Institute Genome Sequencing Center for Infectious Disease"/>
            <person name="Ma L.-J."/>
            <person name="Dead R."/>
            <person name="Young S."/>
            <person name="Zeng Q."/>
            <person name="Koehrsen M."/>
            <person name="Alvarado L."/>
            <person name="Berlin A."/>
            <person name="Chapman S.B."/>
            <person name="Chen Z."/>
            <person name="Freedman E."/>
            <person name="Gellesch M."/>
            <person name="Goldberg J."/>
            <person name="Griggs A."/>
            <person name="Gujja S."/>
            <person name="Heilman E.R."/>
            <person name="Heiman D."/>
            <person name="Hepburn T."/>
            <person name="Howarth C."/>
            <person name="Jen D."/>
            <person name="Larson L."/>
            <person name="Mehta T."/>
            <person name="Neiman D."/>
            <person name="Pearson M."/>
            <person name="Roberts A."/>
            <person name="Saif S."/>
            <person name="Shea T."/>
            <person name="Shenoy N."/>
            <person name="Sisk P."/>
            <person name="Stolte C."/>
            <person name="Sykes S."/>
            <person name="Walk T."/>
            <person name="White J."/>
            <person name="Yandava C."/>
            <person name="Haas B."/>
            <person name="Nusbaum C."/>
            <person name="Birren B."/>
        </authorList>
    </citation>
    <scope>NUCLEOTIDE SEQUENCE</scope>
    <source>
        <strain evidence="1">R3-111a-1</strain>
    </source>
</reference>
<evidence type="ECO:0000313" key="3">
    <source>
        <dbReference type="Proteomes" id="UP000006039"/>
    </source>
</evidence>
<dbReference type="RefSeq" id="XP_009222579.1">
    <property type="nucleotide sequence ID" value="XM_009224315.1"/>
</dbReference>
<accession>J3NYZ6</accession>
<evidence type="ECO:0000313" key="1">
    <source>
        <dbReference type="EMBL" id="EJT76579.1"/>
    </source>
</evidence>
<dbReference type="GeneID" id="20346955"/>